<protein>
    <submittedName>
        <fullName evidence="8">Cytochrome d ubiquinol oxidase subunit II</fullName>
    </submittedName>
</protein>
<evidence type="ECO:0000256" key="2">
    <source>
        <dbReference type="ARBA" id="ARBA00007543"/>
    </source>
</evidence>
<evidence type="ECO:0000313" key="8">
    <source>
        <dbReference type="EMBL" id="MBP5855947.1"/>
    </source>
</evidence>
<keyword evidence="9" id="KW-1185">Reference proteome</keyword>
<dbReference type="GO" id="GO:0005886">
    <property type="term" value="C:plasma membrane"/>
    <property type="evidence" value="ECO:0007669"/>
    <property type="project" value="UniProtKB-SubCell"/>
</dbReference>
<reference evidence="8" key="1">
    <citation type="submission" date="2021-04" db="EMBL/GenBank/DDBJ databases">
        <authorList>
            <person name="Zhang D.-C."/>
        </authorList>
    </citation>
    <scope>NUCLEOTIDE SEQUENCE</scope>
    <source>
        <strain evidence="8">CGMCC 1.15697</strain>
    </source>
</reference>
<gene>
    <name evidence="8" type="ORF">KAJ83_02935</name>
</gene>
<feature type="transmembrane region" description="Helical" evidence="7">
    <location>
        <begin position="196"/>
        <end position="216"/>
    </location>
</feature>
<evidence type="ECO:0000313" key="9">
    <source>
        <dbReference type="Proteomes" id="UP000672602"/>
    </source>
</evidence>
<sequence length="338" mass="36958">MSDFLADPNQWLPFTFAALMGLSILIYVVLDGFDLGVGTLFAVAADDGEKDRMIASIGPFWDANETWLVLAVGLLLVAFPVAHGVILSTLYVPVALMLIGLILRGVSFDFRAKVRPPHKRYWNRAFLVGSLMTGLSQGFMLGLYIMGLEVTAWTLAFAGLTAICLTAGYAFIGACWLIHKMEDALQRKAVAWAKRLAWFVAAGFIAISLASPLVSPRIFDKWFSFPEIALLAPLPMLATGLFIWLMMKLARLPAPDDRGSLGPFAIAIALFVLCFAGLAYSFYPYVVPDRLTIYDSASAPESLAIMLVGTLFVLPVIAGYSAFSYYVFRGKATDLSYD</sequence>
<feature type="transmembrane region" description="Helical" evidence="7">
    <location>
        <begin position="152"/>
        <end position="176"/>
    </location>
</feature>
<feature type="transmembrane region" description="Helical" evidence="7">
    <location>
        <begin position="303"/>
        <end position="328"/>
    </location>
</feature>
<keyword evidence="4 7" id="KW-0812">Transmembrane</keyword>
<dbReference type="GO" id="GO:0019646">
    <property type="term" value="P:aerobic electron transport chain"/>
    <property type="evidence" value="ECO:0007669"/>
    <property type="project" value="TreeGrafter"/>
</dbReference>
<evidence type="ECO:0000256" key="6">
    <source>
        <dbReference type="ARBA" id="ARBA00023136"/>
    </source>
</evidence>
<feature type="transmembrane region" description="Helical" evidence="7">
    <location>
        <begin position="12"/>
        <end position="30"/>
    </location>
</feature>
<accession>A0A8J7RWF3</accession>
<dbReference type="Pfam" id="PF02322">
    <property type="entry name" value="Cyt_bd_oxida_II"/>
    <property type="match status" value="1"/>
</dbReference>
<dbReference type="AlphaFoldDB" id="A0A8J7RWF3"/>
<dbReference type="Proteomes" id="UP000672602">
    <property type="component" value="Unassembled WGS sequence"/>
</dbReference>
<dbReference type="GO" id="GO:0016682">
    <property type="term" value="F:oxidoreductase activity, acting on diphenols and related substances as donors, oxygen as acceptor"/>
    <property type="evidence" value="ECO:0007669"/>
    <property type="project" value="TreeGrafter"/>
</dbReference>
<dbReference type="EMBL" id="JAGMWN010000001">
    <property type="protein sequence ID" value="MBP5855947.1"/>
    <property type="molecule type" value="Genomic_DNA"/>
</dbReference>
<dbReference type="PANTHER" id="PTHR43141:SF2">
    <property type="entry name" value="BLR3729 PROTEIN"/>
    <property type="match status" value="1"/>
</dbReference>
<proteinExistence type="inferred from homology"/>
<dbReference type="InterPro" id="IPR003317">
    <property type="entry name" value="Cyt-d_oxidase_su2"/>
</dbReference>
<feature type="transmembrane region" description="Helical" evidence="7">
    <location>
        <begin position="70"/>
        <end position="103"/>
    </location>
</feature>
<dbReference type="GO" id="GO:0009055">
    <property type="term" value="F:electron transfer activity"/>
    <property type="evidence" value="ECO:0007669"/>
    <property type="project" value="TreeGrafter"/>
</dbReference>
<keyword evidence="3" id="KW-1003">Cell membrane</keyword>
<keyword evidence="5 7" id="KW-1133">Transmembrane helix</keyword>
<comment type="subcellular location">
    <subcellularLocation>
        <location evidence="1">Cell membrane</location>
        <topology evidence="1">Multi-pass membrane protein</topology>
    </subcellularLocation>
</comment>
<keyword evidence="6 7" id="KW-0472">Membrane</keyword>
<evidence type="ECO:0000256" key="3">
    <source>
        <dbReference type="ARBA" id="ARBA00022475"/>
    </source>
</evidence>
<evidence type="ECO:0000256" key="5">
    <source>
        <dbReference type="ARBA" id="ARBA00022989"/>
    </source>
</evidence>
<dbReference type="GO" id="GO:0070069">
    <property type="term" value="C:cytochrome complex"/>
    <property type="evidence" value="ECO:0007669"/>
    <property type="project" value="TreeGrafter"/>
</dbReference>
<evidence type="ECO:0000256" key="4">
    <source>
        <dbReference type="ARBA" id="ARBA00022692"/>
    </source>
</evidence>
<evidence type="ECO:0000256" key="1">
    <source>
        <dbReference type="ARBA" id="ARBA00004651"/>
    </source>
</evidence>
<name>A0A8J7RWF3_9PROT</name>
<feature type="transmembrane region" description="Helical" evidence="7">
    <location>
        <begin position="228"/>
        <end position="247"/>
    </location>
</feature>
<organism evidence="8 9">
    <name type="scientific">Marivibrio halodurans</name>
    <dbReference type="NCBI Taxonomy" id="2039722"/>
    <lineage>
        <taxon>Bacteria</taxon>
        <taxon>Pseudomonadati</taxon>
        <taxon>Pseudomonadota</taxon>
        <taxon>Alphaproteobacteria</taxon>
        <taxon>Rhodospirillales</taxon>
        <taxon>Rhodospirillaceae</taxon>
        <taxon>Marivibrio</taxon>
    </lineage>
</organism>
<feature type="transmembrane region" description="Helical" evidence="7">
    <location>
        <begin position="124"/>
        <end position="146"/>
    </location>
</feature>
<feature type="transmembrane region" description="Helical" evidence="7">
    <location>
        <begin position="259"/>
        <end position="283"/>
    </location>
</feature>
<comment type="caution">
    <text evidence="8">The sequence shown here is derived from an EMBL/GenBank/DDBJ whole genome shotgun (WGS) entry which is preliminary data.</text>
</comment>
<dbReference type="PANTHER" id="PTHR43141">
    <property type="entry name" value="CYTOCHROME BD2 SUBUNIT II"/>
    <property type="match status" value="1"/>
</dbReference>
<evidence type="ECO:0000256" key="7">
    <source>
        <dbReference type="SAM" id="Phobius"/>
    </source>
</evidence>
<comment type="similarity">
    <text evidence="2">Belongs to the cytochrome ubiquinol oxidase subunit 2 family.</text>
</comment>
<dbReference type="RefSeq" id="WP_210680509.1">
    <property type="nucleotide sequence ID" value="NZ_JAGMWN010000001.1"/>
</dbReference>